<name>A0A6M0S107_9CYAN</name>
<keyword evidence="4 8" id="KW-1003">Cell membrane</keyword>
<feature type="transmembrane region" description="Helical" evidence="8">
    <location>
        <begin position="66"/>
        <end position="96"/>
    </location>
</feature>
<dbReference type="PROSITE" id="PS50928">
    <property type="entry name" value="ABC_TM1"/>
    <property type="match status" value="1"/>
</dbReference>
<comment type="caution">
    <text evidence="10">The sequence shown here is derived from an EMBL/GenBank/DDBJ whole genome shotgun (WGS) entry which is preliminary data.</text>
</comment>
<dbReference type="EMBL" id="QZCE01000001">
    <property type="protein sequence ID" value="NEZ61641.1"/>
    <property type="molecule type" value="Genomic_DNA"/>
</dbReference>
<feature type="transmembrane region" description="Helical" evidence="8">
    <location>
        <begin position="116"/>
        <end position="133"/>
    </location>
</feature>
<dbReference type="InterPro" id="IPR035906">
    <property type="entry name" value="MetI-like_sf"/>
</dbReference>
<gene>
    <name evidence="10" type="primary">pstA</name>
    <name evidence="10" type="ORF">D0962_02425</name>
</gene>
<feature type="transmembrane region" description="Helical" evidence="8">
    <location>
        <begin position="191"/>
        <end position="213"/>
    </location>
</feature>
<comment type="subcellular location">
    <subcellularLocation>
        <location evidence="1 8">Cell membrane</location>
        <topology evidence="1 8">Multi-pass membrane protein</topology>
    </subcellularLocation>
</comment>
<dbReference type="NCBIfam" id="TIGR00974">
    <property type="entry name" value="3a0107s02c"/>
    <property type="match status" value="1"/>
</dbReference>
<dbReference type="AlphaFoldDB" id="A0A6M0S107"/>
<feature type="transmembrane region" description="Helical" evidence="8">
    <location>
        <begin position="21"/>
        <end position="46"/>
    </location>
</feature>
<evidence type="ECO:0000256" key="1">
    <source>
        <dbReference type="ARBA" id="ARBA00004651"/>
    </source>
</evidence>
<evidence type="ECO:0000256" key="2">
    <source>
        <dbReference type="ARBA" id="ARBA00007069"/>
    </source>
</evidence>
<dbReference type="CDD" id="cd06261">
    <property type="entry name" value="TM_PBP2"/>
    <property type="match status" value="1"/>
</dbReference>
<dbReference type="PANTHER" id="PTHR43470">
    <property type="entry name" value="PHOSPHATE TRANSPORT SYSTEM PERMEASE PROTEIN PSTA-RELATED"/>
    <property type="match status" value="1"/>
</dbReference>
<evidence type="ECO:0000313" key="10">
    <source>
        <dbReference type="EMBL" id="NEZ61641.1"/>
    </source>
</evidence>
<feature type="transmembrane region" description="Helical" evidence="8">
    <location>
        <begin position="257"/>
        <end position="280"/>
    </location>
</feature>
<comment type="similarity">
    <text evidence="2 8">Belongs to the binding-protein-dependent transport system permease family. CysTW subfamily.</text>
</comment>
<dbReference type="PANTHER" id="PTHR43470:SF3">
    <property type="entry name" value="PHOSPHATE TRANSPORT SYSTEM PERMEASE PROTEIN PSTA-RELATED"/>
    <property type="match status" value="1"/>
</dbReference>
<dbReference type="GO" id="GO:0005886">
    <property type="term" value="C:plasma membrane"/>
    <property type="evidence" value="ECO:0007669"/>
    <property type="project" value="UniProtKB-SubCell"/>
</dbReference>
<evidence type="ECO:0000313" key="11">
    <source>
        <dbReference type="Proteomes" id="UP000473574"/>
    </source>
</evidence>
<sequence>MVSRIVSQVNATKWLDYLLTLATWATAASITAVFLWIVLSIVGQGLGQLSLDFLLSEPMNAGREGGIAPILVSTLLILGVCLAIALPLGLATALLLAEFTVSDKRLGMWVRRSLDFLAGVPSIVFGLFGSVFFSKVLGLGFSILSGGLTLACMVLPLLIRATEEGLRSQPASYRQGAAALGLSKTTTLFKILLPAALPGLMVGLVLSMGRALAETAALIFTSGYVDRFPESLLDSGRALSIHIFDLSMNVPGGDGNAAASALVLLGVLLGLNGVTALITWRWSVR</sequence>
<evidence type="ECO:0000256" key="3">
    <source>
        <dbReference type="ARBA" id="ARBA00022448"/>
    </source>
</evidence>
<proteinExistence type="inferred from homology"/>
<evidence type="ECO:0000256" key="5">
    <source>
        <dbReference type="ARBA" id="ARBA00022692"/>
    </source>
</evidence>
<evidence type="ECO:0000259" key="9">
    <source>
        <dbReference type="PROSITE" id="PS50928"/>
    </source>
</evidence>
<dbReference type="InterPro" id="IPR000515">
    <property type="entry name" value="MetI-like"/>
</dbReference>
<dbReference type="SUPFAM" id="SSF161098">
    <property type="entry name" value="MetI-like"/>
    <property type="match status" value="1"/>
</dbReference>
<keyword evidence="3" id="KW-0813">Transport</keyword>
<dbReference type="RefSeq" id="WP_163659495.1">
    <property type="nucleotide sequence ID" value="NZ_QZCE01000001.1"/>
</dbReference>
<dbReference type="InterPro" id="IPR005672">
    <property type="entry name" value="Phosphate_PstA"/>
</dbReference>
<evidence type="ECO:0000256" key="7">
    <source>
        <dbReference type="ARBA" id="ARBA00023136"/>
    </source>
</evidence>
<feature type="domain" description="ABC transmembrane type-1" evidence="9">
    <location>
        <begin position="71"/>
        <end position="275"/>
    </location>
</feature>
<dbReference type="Gene3D" id="1.10.3720.10">
    <property type="entry name" value="MetI-like"/>
    <property type="match status" value="1"/>
</dbReference>
<reference evidence="10 11" key="1">
    <citation type="journal article" date="2020" name="Microb. Ecol.">
        <title>Ecogenomics of the Marine Benthic Filamentous Cyanobacterium Adonisia.</title>
        <authorList>
            <person name="Walter J.M."/>
            <person name="Coutinho F.H."/>
            <person name="Leomil L."/>
            <person name="Hargreaves P.I."/>
            <person name="Campeao M.E."/>
            <person name="Vieira V.V."/>
            <person name="Silva B.S."/>
            <person name="Fistarol G.O."/>
            <person name="Salomon P.S."/>
            <person name="Sawabe T."/>
            <person name="Mino S."/>
            <person name="Hosokawa M."/>
            <person name="Miyashita H."/>
            <person name="Maruyama F."/>
            <person name="van Verk M.C."/>
            <person name="Dutilh B.E."/>
            <person name="Thompson C.C."/>
            <person name="Thompson F.L."/>
        </authorList>
    </citation>
    <scope>NUCLEOTIDE SEQUENCE [LARGE SCALE GENOMIC DNA]</scope>
    <source>
        <strain evidence="10 11">CCMR0082</strain>
    </source>
</reference>
<keyword evidence="5 8" id="KW-0812">Transmembrane</keyword>
<keyword evidence="7 8" id="KW-0472">Membrane</keyword>
<keyword evidence="6 8" id="KW-1133">Transmembrane helix</keyword>
<dbReference type="GO" id="GO:0035435">
    <property type="term" value="P:phosphate ion transmembrane transport"/>
    <property type="evidence" value="ECO:0007669"/>
    <property type="project" value="InterPro"/>
</dbReference>
<feature type="transmembrane region" description="Helical" evidence="8">
    <location>
        <begin position="139"/>
        <end position="159"/>
    </location>
</feature>
<evidence type="ECO:0000256" key="6">
    <source>
        <dbReference type="ARBA" id="ARBA00022989"/>
    </source>
</evidence>
<dbReference type="Proteomes" id="UP000473574">
    <property type="component" value="Unassembled WGS sequence"/>
</dbReference>
<dbReference type="Pfam" id="PF00528">
    <property type="entry name" value="BPD_transp_1"/>
    <property type="match status" value="1"/>
</dbReference>
<protein>
    <recommendedName>
        <fullName evidence="8">Phosphate transport system permease protein PstA</fullName>
    </recommendedName>
</protein>
<evidence type="ECO:0000256" key="8">
    <source>
        <dbReference type="RuleBase" id="RU363043"/>
    </source>
</evidence>
<evidence type="ECO:0000256" key="4">
    <source>
        <dbReference type="ARBA" id="ARBA00022475"/>
    </source>
</evidence>
<accession>A0A6M0S107</accession>
<dbReference type="GO" id="GO:0005315">
    <property type="term" value="F:phosphate transmembrane transporter activity"/>
    <property type="evidence" value="ECO:0007669"/>
    <property type="project" value="InterPro"/>
</dbReference>
<organism evidence="10 11">
    <name type="scientific">Adonisia turfae CCMR0082</name>
    <dbReference type="NCBI Taxonomy" id="2304604"/>
    <lineage>
        <taxon>Bacteria</taxon>
        <taxon>Bacillati</taxon>
        <taxon>Cyanobacteriota</taxon>
        <taxon>Adonisia</taxon>
        <taxon>Adonisia turfae</taxon>
    </lineage>
</organism>